<comment type="miscellaneous">
    <text evidence="11">In the RecBCD complex, RecB has a slow 3'-5' helicase, an exonuclease activity and loads RecA onto ssDNA, RecD has a fast 5'-3' helicase activity, while RecC stimulates the ATPase and processivity of the RecB helicase and contributes to recognition of the Chi site.</text>
</comment>
<evidence type="ECO:0000256" key="3">
    <source>
        <dbReference type="ARBA" id="ARBA00022763"/>
    </source>
</evidence>
<keyword evidence="5 11" id="KW-0347">Helicase</keyword>
<dbReference type="SMART" id="SM00382">
    <property type="entry name" value="AAA"/>
    <property type="match status" value="1"/>
</dbReference>
<reference evidence="13 14" key="1">
    <citation type="submission" date="2014-09" db="EMBL/GenBank/DDBJ databases">
        <authorList>
            <person name="Grob C."/>
            <person name="Taubert M."/>
            <person name="Howat A.M."/>
            <person name="Burns O.J."/>
            <person name="Dixon J.L."/>
            <person name="Chen Y."/>
            <person name="Murrell J.C."/>
        </authorList>
    </citation>
    <scope>NUCLEOTIDE SEQUENCE [LARGE SCALE GENOMIC DNA]</scope>
    <source>
        <strain evidence="13">L4</strain>
    </source>
</reference>
<keyword evidence="10 11" id="KW-0413">Isomerase</keyword>
<comment type="catalytic activity">
    <reaction evidence="11">
        <text>ATP + H2O = ADP + phosphate + H(+)</text>
        <dbReference type="Rhea" id="RHEA:13065"/>
        <dbReference type="ChEBI" id="CHEBI:15377"/>
        <dbReference type="ChEBI" id="CHEBI:15378"/>
        <dbReference type="ChEBI" id="CHEBI:30616"/>
        <dbReference type="ChEBI" id="CHEBI:43474"/>
        <dbReference type="ChEBI" id="CHEBI:456216"/>
        <dbReference type="EC" id="5.6.2.3"/>
    </reaction>
</comment>
<evidence type="ECO:0000256" key="5">
    <source>
        <dbReference type="ARBA" id="ARBA00022806"/>
    </source>
</evidence>
<comment type="similarity">
    <text evidence="11">Belongs to the RecD family.</text>
</comment>
<evidence type="ECO:0000256" key="6">
    <source>
        <dbReference type="ARBA" id="ARBA00022839"/>
    </source>
</evidence>
<organism evidence="13 14">
    <name type="scientific">Methylophaga thiooxydans</name>
    <dbReference type="NCBI Taxonomy" id="392484"/>
    <lineage>
        <taxon>Bacteria</taxon>
        <taxon>Pseudomonadati</taxon>
        <taxon>Pseudomonadota</taxon>
        <taxon>Gammaproteobacteria</taxon>
        <taxon>Thiotrichales</taxon>
        <taxon>Piscirickettsiaceae</taxon>
        <taxon>Methylophaga</taxon>
    </lineage>
</organism>
<keyword evidence="6 11" id="KW-0269">Exonuclease</keyword>
<evidence type="ECO:0000256" key="11">
    <source>
        <dbReference type="HAMAP-Rule" id="MF_01487"/>
    </source>
</evidence>
<dbReference type="Pfam" id="PF21185">
    <property type="entry name" value="RecD_N"/>
    <property type="match status" value="1"/>
</dbReference>
<dbReference type="Pfam" id="PF13245">
    <property type="entry name" value="AAA_19"/>
    <property type="match status" value="1"/>
</dbReference>
<feature type="domain" description="AAA+ ATPase" evidence="12">
    <location>
        <begin position="160"/>
        <end position="306"/>
    </location>
</feature>
<comment type="function">
    <text evidence="11">A helicase/nuclease that prepares dsDNA breaks (DSB) for recombinational DNA repair. Binds to DSBs and unwinds DNA via a highly rapid and processive ATP-dependent bidirectional helicase activity. Unwinds dsDNA until it encounters a Chi (crossover hotspot instigator) sequence from the 3' direction. Cuts ssDNA a few nucleotides 3' to the Chi site. The properties and activities of the enzyme are changed at Chi. The Chi-altered holoenzyme produces a long 3'-ssDNA overhang and facilitates RecA-binding to the ssDNA for homologous DNA recombination and repair. Holoenzyme degrades any linearized DNA that is unable to undergo homologous recombination. In the holoenzyme this subunit has ssDNA-dependent ATPase and 5'-3' helicase activity. When added to pre-assembled RecBC greatly stimulates nuclease activity and augments holoenzyme processivity. Negatively regulates the RecA-loading ability of RecBCD.</text>
</comment>
<protein>
    <recommendedName>
        <fullName evidence="11">RecBCD enzyme subunit RecD</fullName>
        <ecNumber evidence="11">5.6.2.3</ecNumber>
    </recommendedName>
    <alternativeName>
        <fullName evidence="11">DNA 5'-3' helicase subunit RecD</fullName>
    </alternativeName>
    <alternativeName>
        <fullName evidence="11">Exonuclease V subunit RecD</fullName>
        <shortName evidence="11">ExoV subunit RecD</shortName>
    </alternativeName>
    <alternativeName>
        <fullName evidence="11">Helicase/nuclease RecBCD subunit RecD</fullName>
    </alternativeName>
</protein>
<feature type="binding site" evidence="11">
    <location>
        <begin position="168"/>
        <end position="175"/>
    </location>
    <ligand>
        <name>ATP</name>
        <dbReference type="ChEBI" id="CHEBI:30616"/>
    </ligand>
</feature>
<dbReference type="GO" id="GO:0016887">
    <property type="term" value="F:ATP hydrolysis activity"/>
    <property type="evidence" value="ECO:0007669"/>
    <property type="project" value="RHEA"/>
</dbReference>
<dbReference type="InterPro" id="IPR027785">
    <property type="entry name" value="UvrD-like_helicase_C"/>
</dbReference>
<keyword evidence="8 11" id="KW-0238">DNA-binding</keyword>
<dbReference type="EC" id="5.6.2.3" evidence="11"/>
<sequence>MTEALKLLHQQGFSGLTCQFATFIDRKEAGKSTVVSLTAGLLTEAMSQGHVCLNLANPPETIHQLNAFLPNNTADWQQQLREAKSIGKPGDYTPLILTENGLLYLYRFWRDEQDVAHAIMQRRHAVDNVNLKQLQQDLANWHNPIAGVDWQKVAVAMALSRHLAVISGGPGTGKTTIVLKILQCLHNQSDSLRIGLAAPTGKAAARLQQSISQQQTLEVKTLHRLLGITEHNDQGRYNAERPLPLDVLIIDEASMIDISLMAKLIRAMPAKARLILLGDSQQLASVESGAVLANLSESQQGTFTADFVAQFPALGLEDNTVQNETALLIDSFVRLQHSYRFDKDSLVGQLADRVNAADAETTIQLLNEQTEVIWFRTDERSVLNILTTGYKAFISAVENRLPAQDIIQAFDQFRVLAALKQGPQSVMSVNRLMSRFLAQKGWRTNQTFYSGRPIMITQNDYRQQLFNGDIGIILRDADGHLKACFYFGEALRWVSLNRLPAHETVFAMTVHKSQGSEFDAVSILLPDEICPILSRELLYTAITRARKTLTILAVENVLKHTIHRRHQRESGLAYRIERSGKH</sequence>
<evidence type="ECO:0000256" key="7">
    <source>
        <dbReference type="ARBA" id="ARBA00022840"/>
    </source>
</evidence>
<dbReference type="GO" id="GO:0017116">
    <property type="term" value="F:single-stranded DNA helicase activity"/>
    <property type="evidence" value="ECO:0007669"/>
    <property type="project" value="TreeGrafter"/>
</dbReference>
<dbReference type="NCBIfam" id="TIGR01447">
    <property type="entry name" value="recD"/>
    <property type="match status" value="1"/>
</dbReference>
<dbReference type="HAMAP" id="MF_01487">
    <property type="entry name" value="RecD"/>
    <property type="match status" value="1"/>
</dbReference>
<dbReference type="InterPro" id="IPR006344">
    <property type="entry name" value="RecD"/>
</dbReference>
<dbReference type="EMBL" id="JRQD01000002">
    <property type="protein sequence ID" value="KGM07460.1"/>
    <property type="molecule type" value="Genomic_DNA"/>
</dbReference>
<evidence type="ECO:0000256" key="1">
    <source>
        <dbReference type="ARBA" id="ARBA00022722"/>
    </source>
</evidence>
<dbReference type="GO" id="GO:0005524">
    <property type="term" value="F:ATP binding"/>
    <property type="evidence" value="ECO:0007669"/>
    <property type="project" value="UniProtKB-UniRule"/>
</dbReference>
<keyword evidence="1 11" id="KW-0540">Nuclease</keyword>
<dbReference type="GO" id="GO:0003677">
    <property type="term" value="F:DNA binding"/>
    <property type="evidence" value="ECO:0007669"/>
    <property type="project" value="UniProtKB-UniRule"/>
</dbReference>
<dbReference type="SUPFAM" id="SSF52540">
    <property type="entry name" value="P-loop containing nucleoside triphosphate hydrolases"/>
    <property type="match status" value="2"/>
</dbReference>
<keyword evidence="4 11" id="KW-0378">Hydrolase</keyword>
<dbReference type="CDD" id="cd18809">
    <property type="entry name" value="SF1_C_RecD"/>
    <property type="match status" value="1"/>
</dbReference>
<dbReference type="GO" id="GO:0009338">
    <property type="term" value="C:exodeoxyribonuclease V complex"/>
    <property type="evidence" value="ECO:0007669"/>
    <property type="project" value="InterPro"/>
</dbReference>
<keyword evidence="9 11" id="KW-0234">DNA repair</keyword>
<gene>
    <name evidence="11" type="primary">recD</name>
    <name evidence="13" type="ORF">LP43_1071</name>
</gene>
<dbReference type="InterPro" id="IPR003593">
    <property type="entry name" value="AAA+_ATPase"/>
</dbReference>
<evidence type="ECO:0000313" key="13">
    <source>
        <dbReference type="EMBL" id="KGM07460.1"/>
    </source>
</evidence>
<dbReference type="InterPro" id="IPR050534">
    <property type="entry name" value="Coronavir_polyprotein_1ab"/>
</dbReference>
<evidence type="ECO:0000256" key="10">
    <source>
        <dbReference type="ARBA" id="ARBA00023235"/>
    </source>
</evidence>
<comment type="subunit">
    <text evidence="11">Heterotrimer of RecB, RecC and RecD. All subunits contribute to DNA-binding.</text>
</comment>
<dbReference type="Gene3D" id="1.10.10.1020">
    <property type="entry name" value="RecBCD complex, subunit RecD, N-terminal domain"/>
    <property type="match status" value="1"/>
</dbReference>
<dbReference type="InterPro" id="IPR041851">
    <property type="entry name" value="RecD_N_sf"/>
</dbReference>
<name>A0A0A0BHU4_9GAMM</name>
<evidence type="ECO:0000256" key="8">
    <source>
        <dbReference type="ARBA" id="ARBA00023125"/>
    </source>
</evidence>
<evidence type="ECO:0000256" key="9">
    <source>
        <dbReference type="ARBA" id="ARBA00023204"/>
    </source>
</evidence>
<dbReference type="InterPro" id="IPR049550">
    <property type="entry name" value="RecD_N"/>
</dbReference>
<proteinExistence type="inferred from homology"/>
<dbReference type="RefSeq" id="WP_036312744.1">
    <property type="nucleotide sequence ID" value="NZ_JRQD01000002.1"/>
</dbReference>
<comment type="caution">
    <text evidence="13">The sequence shown here is derived from an EMBL/GenBank/DDBJ whole genome shotgun (WGS) entry which is preliminary data.</text>
</comment>
<evidence type="ECO:0000259" key="12">
    <source>
        <dbReference type="SMART" id="SM00382"/>
    </source>
</evidence>
<dbReference type="PANTHER" id="PTHR43788">
    <property type="entry name" value="DNA2/NAM7 HELICASE FAMILY MEMBER"/>
    <property type="match status" value="1"/>
</dbReference>
<evidence type="ECO:0000256" key="4">
    <source>
        <dbReference type="ARBA" id="ARBA00022801"/>
    </source>
</evidence>
<keyword evidence="3 11" id="KW-0227">DNA damage</keyword>
<dbReference type="GO" id="GO:0043139">
    <property type="term" value="F:5'-3' DNA helicase activity"/>
    <property type="evidence" value="ECO:0007669"/>
    <property type="project" value="UniProtKB-UniRule"/>
</dbReference>
<dbReference type="GO" id="GO:0008854">
    <property type="term" value="F:exodeoxyribonuclease V activity"/>
    <property type="evidence" value="ECO:0007669"/>
    <property type="project" value="InterPro"/>
</dbReference>
<dbReference type="CDD" id="cd17933">
    <property type="entry name" value="DEXSc_RecD-like"/>
    <property type="match status" value="1"/>
</dbReference>
<dbReference type="Proteomes" id="UP000029999">
    <property type="component" value="Unassembled WGS sequence"/>
</dbReference>
<dbReference type="GO" id="GO:0000724">
    <property type="term" value="P:double-strand break repair via homologous recombination"/>
    <property type="evidence" value="ECO:0007669"/>
    <property type="project" value="UniProtKB-UniRule"/>
</dbReference>
<dbReference type="AlphaFoldDB" id="A0A0A0BHU4"/>
<dbReference type="PANTHER" id="PTHR43788:SF6">
    <property type="entry name" value="DNA HELICASE B"/>
    <property type="match status" value="1"/>
</dbReference>
<dbReference type="STRING" id="392484.LP43_1071"/>
<evidence type="ECO:0000313" key="14">
    <source>
        <dbReference type="Proteomes" id="UP000029999"/>
    </source>
</evidence>
<dbReference type="InterPro" id="IPR027417">
    <property type="entry name" value="P-loop_NTPase"/>
</dbReference>
<evidence type="ECO:0000256" key="2">
    <source>
        <dbReference type="ARBA" id="ARBA00022741"/>
    </source>
</evidence>
<dbReference type="Gene3D" id="3.40.50.300">
    <property type="entry name" value="P-loop containing nucleotide triphosphate hydrolases"/>
    <property type="match status" value="3"/>
</dbReference>
<keyword evidence="7 11" id="KW-0067">ATP-binding</keyword>
<dbReference type="Pfam" id="PF13538">
    <property type="entry name" value="UvrD_C_2"/>
    <property type="match status" value="1"/>
</dbReference>
<accession>A0A0A0BHU4</accession>
<keyword evidence="2 11" id="KW-0547">Nucleotide-binding</keyword>